<comment type="subcellular location">
    <subcellularLocation>
        <location evidence="5">Cytoplasm</location>
    </subcellularLocation>
</comment>
<comment type="caution">
    <text evidence="6">The sequence shown here is derived from an EMBL/GenBank/DDBJ whole genome shotgun (WGS) entry which is preliminary data.</text>
</comment>
<keyword evidence="5" id="KW-0694">RNA-binding</keyword>
<dbReference type="InterPro" id="IPR003732">
    <property type="entry name" value="Daa-tRNA_deacyls_DTD"/>
</dbReference>
<comment type="catalytic activity">
    <reaction evidence="3">
        <text>glycyl-tRNA(Ala) + H2O = tRNA(Ala) + glycine + H(+)</text>
        <dbReference type="Rhea" id="RHEA:53744"/>
        <dbReference type="Rhea" id="RHEA-COMP:9657"/>
        <dbReference type="Rhea" id="RHEA-COMP:13640"/>
        <dbReference type="ChEBI" id="CHEBI:15377"/>
        <dbReference type="ChEBI" id="CHEBI:15378"/>
        <dbReference type="ChEBI" id="CHEBI:57305"/>
        <dbReference type="ChEBI" id="CHEBI:78442"/>
        <dbReference type="ChEBI" id="CHEBI:78522"/>
        <dbReference type="EC" id="3.1.1.96"/>
    </reaction>
</comment>
<keyword evidence="7" id="KW-1185">Reference proteome</keyword>
<evidence type="ECO:0000256" key="5">
    <source>
        <dbReference type="RuleBase" id="RU003470"/>
    </source>
</evidence>
<dbReference type="NCBIfam" id="TIGR00256">
    <property type="entry name" value="D-aminoacyl-tRNA deacylase"/>
    <property type="match status" value="1"/>
</dbReference>
<dbReference type="EMBL" id="CM035415">
    <property type="protein sequence ID" value="KAH7427749.1"/>
    <property type="molecule type" value="Genomic_DNA"/>
</dbReference>
<name>A0A8T2U590_CERRI</name>
<dbReference type="PANTHER" id="PTHR10472">
    <property type="entry name" value="D-TYROSYL-TRNA TYR DEACYLASE"/>
    <property type="match status" value="1"/>
</dbReference>
<dbReference type="OrthoDB" id="275783at2759"/>
<dbReference type="GO" id="GO:0000049">
    <property type="term" value="F:tRNA binding"/>
    <property type="evidence" value="ECO:0007669"/>
    <property type="project" value="UniProtKB-KW"/>
</dbReference>
<dbReference type="FunFam" id="3.50.80.10:FF:000001">
    <property type="entry name" value="D-aminoacyl-tRNA deacylase"/>
    <property type="match status" value="1"/>
</dbReference>
<evidence type="ECO:0000256" key="1">
    <source>
        <dbReference type="ARBA" id="ARBA00009673"/>
    </source>
</evidence>
<keyword evidence="5" id="KW-0378">Hydrolase</keyword>
<evidence type="ECO:0000313" key="7">
    <source>
        <dbReference type="Proteomes" id="UP000825935"/>
    </source>
</evidence>
<dbReference type="PANTHER" id="PTHR10472:SF5">
    <property type="entry name" value="D-AMINOACYL-TRNA DEACYLASE 1"/>
    <property type="match status" value="1"/>
</dbReference>
<evidence type="ECO:0000256" key="4">
    <source>
        <dbReference type="ARBA" id="ARBA00048018"/>
    </source>
</evidence>
<comment type="similarity">
    <text evidence="1 5">Belongs to the DTD family.</text>
</comment>
<keyword evidence="5" id="KW-0820">tRNA-binding</keyword>
<proteinExistence type="inferred from homology"/>
<accession>A0A8T2U590</accession>
<evidence type="ECO:0000256" key="2">
    <source>
        <dbReference type="ARBA" id="ARBA00013056"/>
    </source>
</evidence>
<keyword evidence="5" id="KW-0963">Cytoplasm</keyword>
<dbReference type="AlphaFoldDB" id="A0A8T2U590"/>
<comment type="catalytic activity">
    <reaction evidence="4">
        <text>a D-aminoacyl-tRNA + H2O = a tRNA + a D-alpha-amino acid + H(+)</text>
        <dbReference type="Rhea" id="RHEA:13953"/>
        <dbReference type="Rhea" id="RHEA-COMP:10123"/>
        <dbReference type="Rhea" id="RHEA-COMP:10124"/>
        <dbReference type="ChEBI" id="CHEBI:15377"/>
        <dbReference type="ChEBI" id="CHEBI:15378"/>
        <dbReference type="ChEBI" id="CHEBI:59871"/>
        <dbReference type="ChEBI" id="CHEBI:78442"/>
        <dbReference type="ChEBI" id="CHEBI:79333"/>
        <dbReference type="EC" id="3.1.1.96"/>
    </reaction>
</comment>
<dbReference type="SUPFAM" id="SSF69500">
    <property type="entry name" value="DTD-like"/>
    <property type="match status" value="1"/>
</dbReference>
<sequence length="152" mass="17111">MRALVQRVRSARVEVDNHIITEIGPGLLVLVGFTHTDSLLDAESISKKILRLPLFASKETEYPLDLNVMQKNYELLLVSQFSLYGVFKGNRLDFHGAMPSEQAKPIYEALVEIFCQQYDPGRVKDGKFGIKRQVFAVNDGPLAIQLDSESNE</sequence>
<dbReference type="Proteomes" id="UP000825935">
    <property type="component" value="Chromosome 10"/>
</dbReference>
<dbReference type="Gene3D" id="3.50.80.10">
    <property type="entry name" value="D-tyrosyl-tRNA(Tyr) deacylase"/>
    <property type="match status" value="1"/>
</dbReference>
<dbReference type="GO" id="GO:0051500">
    <property type="term" value="F:D-tyrosyl-tRNA(Tyr) deacylase activity"/>
    <property type="evidence" value="ECO:0007669"/>
    <property type="project" value="TreeGrafter"/>
</dbReference>
<dbReference type="InterPro" id="IPR023509">
    <property type="entry name" value="DTD-like_sf"/>
</dbReference>
<evidence type="ECO:0000313" key="6">
    <source>
        <dbReference type="EMBL" id="KAH7427749.1"/>
    </source>
</evidence>
<dbReference type="EC" id="3.1.1.96" evidence="2 5"/>
<evidence type="ECO:0000256" key="3">
    <source>
        <dbReference type="ARBA" id="ARBA00047676"/>
    </source>
</evidence>
<dbReference type="GO" id="GO:0005737">
    <property type="term" value="C:cytoplasm"/>
    <property type="evidence" value="ECO:0007669"/>
    <property type="project" value="UniProtKB-SubCell"/>
</dbReference>
<dbReference type="Pfam" id="PF02580">
    <property type="entry name" value="Tyr_Deacylase"/>
    <property type="match status" value="1"/>
</dbReference>
<organism evidence="6 7">
    <name type="scientific">Ceratopteris richardii</name>
    <name type="common">Triangle waterfern</name>
    <dbReference type="NCBI Taxonomy" id="49495"/>
    <lineage>
        <taxon>Eukaryota</taxon>
        <taxon>Viridiplantae</taxon>
        <taxon>Streptophyta</taxon>
        <taxon>Embryophyta</taxon>
        <taxon>Tracheophyta</taxon>
        <taxon>Polypodiopsida</taxon>
        <taxon>Polypodiidae</taxon>
        <taxon>Polypodiales</taxon>
        <taxon>Pteridineae</taxon>
        <taxon>Pteridaceae</taxon>
        <taxon>Parkerioideae</taxon>
        <taxon>Ceratopteris</taxon>
    </lineage>
</organism>
<reference evidence="6" key="1">
    <citation type="submission" date="2021-08" db="EMBL/GenBank/DDBJ databases">
        <title>WGS assembly of Ceratopteris richardii.</title>
        <authorList>
            <person name="Marchant D.B."/>
            <person name="Chen G."/>
            <person name="Jenkins J."/>
            <person name="Shu S."/>
            <person name="Leebens-Mack J."/>
            <person name="Grimwood J."/>
            <person name="Schmutz J."/>
            <person name="Soltis P."/>
            <person name="Soltis D."/>
            <person name="Chen Z.-H."/>
        </authorList>
    </citation>
    <scope>NUCLEOTIDE SEQUENCE</scope>
    <source>
        <strain evidence="6">Whitten #5841</strain>
        <tissue evidence="6">Leaf</tissue>
    </source>
</reference>
<gene>
    <name evidence="6" type="ORF">KP509_10G058300</name>
</gene>
<protein>
    <recommendedName>
        <fullName evidence="2 5">D-aminoacyl-tRNA deacylase</fullName>
        <ecNumber evidence="2 5">3.1.1.96</ecNumber>
    </recommendedName>
</protein>
<dbReference type="OMA" id="ILACAMR"/>